<dbReference type="GO" id="GO:0003677">
    <property type="term" value="F:DNA binding"/>
    <property type="evidence" value="ECO:0007669"/>
    <property type="project" value="InterPro"/>
</dbReference>
<dbReference type="InterPro" id="IPR038279">
    <property type="entry name" value="Ndc10_dom2_sf"/>
</dbReference>
<feature type="region of interest" description="Disordered" evidence="1">
    <location>
        <begin position="546"/>
        <end position="593"/>
    </location>
</feature>
<evidence type="ECO:0000256" key="1">
    <source>
        <dbReference type="SAM" id="MobiDB-lite"/>
    </source>
</evidence>
<feature type="domain" description="Ndc10" evidence="2">
    <location>
        <begin position="112"/>
        <end position="285"/>
    </location>
</feature>
<feature type="compositionally biased region" description="Basic and acidic residues" evidence="1">
    <location>
        <begin position="546"/>
        <end position="556"/>
    </location>
</feature>
<name>A0A9N8HBY5_9STRA</name>
<evidence type="ECO:0000259" key="2">
    <source>
        <dbReference type="Pfam" id="PF16787"/>
    </source>
</evidence>
<proteinExistence type="predicted"/>
<comment type="caution">
    <text evidence="3">The sequence shown here is derived from an EMBL/GenBank/DDBJ whole genome shotgun (WGS) entry which is preliminary data.</text>
</comment>
<evidence type="ECO:0000313" key="3">
    <source>
        <dbReference type="EMBL" id="CAB9504538.1"/>
    </source>
</evidence>
<accession>A0A9N8HBY5</accession>
<reference evidence="3" key="1">
    <citation type="submission" date="2020-06" db="EMBL/GenBank/DDBJ databases">
        <authorList>
            <consortium name="Plant Systems Biology data submission"/>
        </authorList>
    </citation>
    <scope>NUCLEOTIDE SEQUENCE</scope>
    <source>
        <strain evidence="3">D6</strain>
    </source>
</reference>
<keyword evidence="4" id="KW-1185">Reference proteome</keyword>
<dbReference type="AlphaFoldDB" id="A0A9N8HBY5"/>
<dbReference type="Pfam" id="PF16787">
    <property type="entry name" value="NDC10_II"/>
    <property type="match status" value="1"/>
</dbReference>
<dbReference type="InterPro" id="IPR031872">
    <property type="entry name" value="NDC10_II"/>
</dbReference>
<protein>
    <recommendedName>
        <fullName evidence="2">Ndc10 domain-containing protein</fullName>
    </recommendedName>
</protein>
<dbReference type="EMBL" id="CAICTM010000199">
    <property type="protein sequence ID" value="CAB9504538.1"/>
    <property type="molecule type" value="Genomic_DNA"/>
</dbReference>
<dbReference type="Gene3D" id="1.10.443.20">
    <property type="entry name" value="Centromere DNA-binding protein complex CBF3 subunit, domain 2"/>
    <property type="match status" value="1"/>
</dbReference>
<organism evidence="3 4">
    <name type="scientific">Seminavis robusta</name>
    <dbReference type="NCBI Taxonomy" id="568900"/>
    <lineage>
        <taxon>Eukaryota</taxon>
        <taxon>Sar</taxon>
        <taxon>Stramenopiles</taxon>
        <taxon>Ochrophyta</taxon>
        <taxon>Bacillariophyta</taxon>
        <taxon>Bacillariophyceae</taxon>
        <taxon>Bacillariophycidae</taxon>
        <taxon>Naviculales</taxon>
        <taxon>Naviculaceae</taxon>
        <taxon>Seminavis</taxon>
    </lineage>
</organism>
<sequence>MDPPENMAGAGKVIGVVMTKGKAIQVGAHRVSCQMRHAHDIPRYAFFTFNLEFYSQLQSPYGAMDIGHFIPKRKDDGTYYHPWYDRKFFYGNTKANKGSSSQPGPNCYLCYETLNKDLKQAYGKAVPPITGHQTTYLRRGVGASEAEQAGAQVCHIAIQGGWKFQGVLFQHYRTHVPLKFISWMAGYLPTPESCPEEGTYFVARGLLQPPQVLVDEIYPFVKKLREHREKNQAFWNKIEEQDTTLAGFLDLLDVSAVYFIQDLAVMQPKMKDHPVYFTKPFLMQEFCDFREELARKMKAHEEESKRQKVQSSQSWMNPQGMSYLKQILRLLRCVHAAGSVNEDEEDLKLSDEEAAFLLKEVVNPQGTDDMESTVLIVEKDNNIHPSTISPMQLLQMLPPPESQSVDPKDPDTWPKNVTPNWASGVQITNSPTLKIFTDEYFEGLGNGPALRDLEACYGPAAATKQRALQQQTTIKNWRSQDPKKKTWCKRKAIYAFIEKQGSAQVARKSLAAVLQEGKWGLKIPNGMTASEPGSSTVNKLIKLFAEHEPGAKERSQKAVKRSQKAKENKEAKKRKKADESAAAAAAAADETNR</sequence>
<dbReference type="Proteomes" id="UP001153069">
    <property type="component" value="Unassembled WGS sequence"/>
</dbReference>
<gene>
    <name evidence="3" type="ORF">SEMRO_200_G084730.1</name>
</gene>
<feature type="compositionally biased region" description="Low complexity" evidence="1">
    <location>
        <begin position="580"/>
        <end position="593"/>
    </location>
</feature>
<evidence type="ECO:0000313" key="4">
    <source>
        <dbReference type="Proteomes" id="UP001153069"/>
    </source>
</evidence>